<dbReference type="AlphaFoldDB" id="A0AAE4CAQ2"/>
<protein>
    <submittedName>
        <fullName evidence="2">Uncharacterized protein</fullName>
    </submittedName>
</protein>
<keyword evidence="3" id="KW-1185">Reference proteome</keyword>
<feature type="region of interest" description="Disordered" evidence="1">
    <location>
        <begin position="1"/>
        <end position="29"/>
    </location>
</feature>
<dbReference type="EMBL" id="JAVDYB010000001">
    <property type="protein sequence ID" value="MDR7277288.1"/>
    <property type="molecule type" value="Genomic_DNA"/>
</dbReference>
<evidence type="ECO:0000313" key="3">
    <source>
        <dbReference type="Proteomes" id="UP001183643"/>
    </source>
</evidence>
<proteinExistence type="predicted"/>
<accession>A0AAE4CAQ2</accession>
<evidence type="ECO:0000313" key="2">
    <source>
        <dbReference type="EMBL" id="MDR7277288.1"/>
    </source>
</evidence>
<gene>
    <name evidence="2" type="ORF">J2S41_004066</name>
</gene>
<sequence>MDGAPLDESRNPAEAGSPPVPPALAGALARAVREAEGAYRPADGDR</sequence>
<reference evidence="2" key="1">
    <citation type="submission" date="2023-07" db="EMBL/GenBank/DDBJ databases">
        <title>Sequencing the genomes of 1000 actinobacteria strains.</title>
        <authorList>
            <person name="Klenk H.-P."/>
        </authorList>
    </citation>
    <scope>NUCLEOTIDE SEQUENCE</scope>
    <source>
        <strain evidence="2">DSM 44707</strain>
    </source>
</reference>
<dbReference type="Proteomes" id="UP001183643">
    <property type="component" value="Unassembled WGS sequence"/>
</dbReference>
<organism evidence="2 3">
    <name type="scientific">Catenuloplanes atrovinosus</name>
    <dbReference type="NCBI Taxonomy" id="137266"/>
    <lineage>
        <taxon>Bacteria</taxon>
        <taxon>Bacillati</taxon>
        <taxon>Actinomycetota</taxon>
        <taxon>Actinomycetes</taxon>
        <taxon>Micromonosporales</taxon>
        <taxon>Micromonosporaceae</taxon>
        <taxon>Catenuloplanes</taxon>
    </lineage>
</organism>
<comment type="caution">
    <text evidence="2">The sequence shown here is derived from an EMBL/GenBank/DDBJ whole genome shotgun (WGS) entry which is preliminary data.</text>
</comment>
<name>A0AAE4CAQ2_9ACTN</name>
<evidence type="ECO:0000256" key="1">
    <source>
        <dbReference type="SAM" id="MobiDB-lite"/>
    </source>
</evidence>
<dbReference type="RefSeq" id="WP_310369481.1">
    <property type="nucleotide sequence ID" value="NZ_JAVDYB010000001.1"/>
</dbReference>